<gene>
    <name evidence="3" type="ORF">CSC81_03655</name>
    <name evidence="2" type="ORF">Q8W23_04050</name>
</gene>
<dbReference type="InterPro" id="IPR053191">
    <property type="entry name" value="DcsG_Biosynth_Enzyme"/>
</dbReference>
<sequence>MKKYDVIILTDKRYIKPKMLDRYIQNVLDEDNYVKLALENQGLKVARLSWDDTDFDWSTTKYILFRTTWDYFDRFPEFSKWLNVVSKQTTLLNSEKIICWNIDKHYLQDLQQNGIHICESYFIDKGTPFTLNDLSEKYNLKDFVLKPCISGAARHTYKINIETIDEYETIFSSLIAKEDMIIQPFQYNIVEKGEISLMIMNGKFTHAVLKIAKSGDFRVQDDFGGSVYNYTPTDEEILFAENAVKACIELPIYARVDVFTDNSGKLAIAELELIEPELWFRNHPAAAEELAKGIKQLINKNEEVI</sequence>
<proteinExistence type="predicted"/>
<dbReference type="Gene3D" id="3.30.470.20">
    <property type="entry name" value="ATP-grasp fold, B domain"/>
    <property type="match status" value="1"/>
</dbReference>
<dbReference type="Proteomes" id="UP001242342">
    <property type="component" value="Unassembled WGS sequence"/>
</dbReference>
<keyword evidence="5" id="KW-1185">Reference proteome</keyword>
<dbReference type="InterPro" id="IPR013651">
    <property type="entry name" value="ATP-grasp_RimK-type"/>
</dbReference>
<dbReference type="EMBL" id="JAUYVU010000002">
    <property type="protein sequence ID" value="MDP2540640.1"/>
    <property type="molecule type" value="Genomic_DNA"/>
</dbReference>
<dbReference type="InterPro" id="IPR013815">
    <property type="entry name" value="ATP_grasp_subdomain_1"/>
</dbReference>
<dbReference type="Pfam" id="PF08443">
    <property type="entry name" value="RimK"/>
    <property type="match status" value="1"/>
</dbReference>
<protein>
    <recommendedName>
        <fullName evidence="1">ATP-grasp fold RimK-type domain-containing protein</fullName>
    </recommendedName>
</protein>
<evidence type="ECO:0000313" key="2">
    <source>
        <dbReference type="EMBL" id="MDP2540640.1"/>
    </source>
</evidence>
<reference evidence="2 5" key="3">
    <citation type="submission" date="2023-07" db="EMBL/GenBank/DDBJ databases">
        <title>Genome content predicts the carbon catabolic preferences of heterotrophic bacteria.</title>
        <authorList>
            <person name="Gralka M."/>
        </authorList>
    </citation>
    <scope>NUCLEOTIDE SEQUENCE [LARGE SCALE GENOMIC DNA]</scope>
    <source>
        <strain evidence="2 5">4G03</strain>
    </source>
</reference>
<dbReference type="RefSeq" id="WP_099214416.1">
    <property type="nucleotide sequence ID" value="NZ_JAUYVU010000002.1"/>
</dbReference>
<accession>A0A2G1BX35</accession>
<evidence type="ECO:0000259" key="1">
    <source>
        <dbReference type="Pfam" id="PF08443"/>
    </source>
</evidence>
<dbReference type="Gene3D" id="3.40.50.20">
    <property type="match status" value="1"/>
</dbReference>
<name>A0A2G1BX35_9FLAO</name>
<dbReference type="PANTHER" id="PTHR39217">
    <property type="match status" value="1"/>
</dbReference>
<dbReference type="EMBL" id="PDUU01000003">
    <property type="protein sequence ID" value="PHN98597.1"/>
    <property type="molecule type" value="Genomic_DNA"/>
</dbReference>
<evidence type="ECO:0000313" key="5">
    <source>
        <dbReference type="Proteomes" id="UP001242342"/>
    </source>
</evidence>
<feature type="domain" description="ATP-grasp fold RimK-type" evidence="1">
    <location>
        <begin position="110"/>
        <end position="267"/>
    </location>
</feature>
<evidence type="ECO:0000313" key="4">
    <source>
        <dbReference type="Proteomes" id="UP000222163"/>
    </source>
</evidence>
<comment type="caution">
    <text evidence="3">The sequence shown here is derived from an EMBL/GenBank/DDBJ whole genome shotgun (WGS) entry which is preliminary data.</text>
</comment>
<dbReference type="SUPFAM" id="SSF56059">
    <property type="entry name" value="Glutathione synthetase ATP-binding domain-like"/>
    <property type="match status" value="1"/>
</dbReference>
<dbReference type="Gene3D" id="3.30.1490.20">
    <property type="entry name" value="ATP-grasp fold, A domain"/>
    <property type="match status" value="1"/>
</dbReference>
<dbReference type="PANTHER" id="PTHR39217:SF1">
    <property type="entry name" value="GLUTATHIONE SYNTHETASE"/>
    <property type="match status" value="1"/>
</dbReference>
<dbReference type="Proteomes" id="UP000222163">
    <property type="component" value="Unassembled WGS sequence"/>
</dbReference>
<reference evidence="3 4" key="1">
    <citation type="journal article" date="2016" name="Nat. Commun.">
        <title>Microbial interactions lead to rapid micro-scale successions on model marine particles.</title>
        <authorList>
            <person name="Datta M.S."/>
            <person name="Sliwerska E."/>
            <person name="Gore J."/>
            <person name="Polz M.F."/>
            <person name="Cordero O.X."/>
        </authorList>
    </citation>
    <scope>NUCLEOTIDE SEQUENCE [LARGE SCALE GENOMIC DNA]</scope>
    <source>
        <strain evidence="3 4">4G03</strain>
    </source>
</reference>
<organism evidence="3 4">
    <name type="scientific">Tenacibaculum discolor</name>
    <dbReference type="NCBI Taxonomy" id="361581"/>
    <lineage>
        <taxon>Bacteria</taxon>
        <taxon>Pseudomonadati</taxon>
        <taxon>Bacteroidota</taxon>
        <taxon>Flavobacteriia</taxon>
        <taxon>Flavobacteriales</taxon>
        <taxon>Flavobacteriaceae</taxon>
        <taxon>Tenacibaculum</taxon>
    </lineage>
</organism>
<reference evidence="3" key="2">
    <citation type="submission" date="2017-10" db="EMBL/GenBank/DDBJ databases">
        <authorList>
            <person name="Enke T.N."/>
            <person name="Cordero O.X."/>
        </authorList>
    </citation>
    <scope>NUCLEOTIDE SEQUENCE</scope>
    <source>
        <strain evidence="3">4G03</strain>
    </source>
</reference>
<evidence type="ECO:0000313" key="3">
    <source>
        <dbReference type="EMBL" id="PHN98597.1"/>
    </source>
</evidence>
<dbReference type="GO" id="GO:0005524">
    <property type="term" value="F:ATP binding"/>
    <property type="evidence" value="ECO:0007669"/>
    <property type="project" value="InterPro"/>
</dbReference>
<dbReference type="AlphaFoldDB" id="A0A2G1BX35"/>